<proteinExistence type="predicted"/>
<reference evidence="3 4" key="1">
    <citation type="submission" date="2015-12" db="EMBL/GenBank/DDBJ databases">
        <authorList>
            <person name="Shamseldin A."/>
            <person name="Moawad H."/>
            <person name="Abd El-Rahim W.M."/>
            <person name="Sadowsky M.J."/>
        </authorList>
    </citation>
    <scope>NUCLEOTIDE SEQUENCE [LARGE SCALE GENOMIC DNA]</scope>
    <source>
        <strain evidence="3 4">Ar51</strain>
    </source>
</reference>
<accession>A0A0U3QGH8</accession>
<protein>
    <submittedName>
        <fullName evidence="3">Integrase</fullName>
    </submittedName>
</protein>
<evidence type="ECO:0000313" key="4">
    <source>
        <dbReference type="Proteomes" id="UP000065151"/>
    </source>
</evidence>
<dbReference type="STRING" id="121292.AU252_22280"/>
<gene>
    <name evidence="3" type="ORF">AU252_22280</name>
</gene>
<dbReference type="KEGG" id="psul:AU252_22280"/>
<dbReference type="InterPro" id="IPR012337">
    <property type="entry name" value="RNaseH-like_sf"/>
</dbReference>
<dbReference type="Proteomes" id="UP000065151">
    <property type="component" value="Chromosome"/>
</dbReference>
<dbReference type="PROSITE" id="PS50994">
    <property type="entry name" value="INTEGRASE"/>
    <property type="match status" value="1"/>
</dbReference>
<evidence type="ECO:0000313" key="3">
    <source>
        <dbReference type="EMBL" id="ALV43565.1"/>
    </source>
</evidence>
<organism evidence="3">
    <name type="scientific">Pseudarthrobacter sulfonivorans</name>
    <dbReference type="NCBI Taxonomy" id="121292"/>
    <lineage>
        <taxon>Bacteria</taxon>
        <taxon>Bacillati</taxon>
        <taxon>Actinomycetota</taxon>
        <taxon>Actinomycetes</taxon>
        <taxon>Micrococcales</taxon>
        <taxon>Micrococcaceae</taxon>
        <taxon>Pseudarthrobacter</taxon>
    </lineage>
</organism>
<evidence type="ECO:0000256" key="1">
    <source>
        <dbReference type="SAM" id="MobiDB-lite"/>
    </source>
</evidence>
<dbReference type="EMBL" id="CP013747">
    <property type="protein sequence ID" value="ALV43565.1"/>
    <property type="molecule type" value="Genomic_DNA"/>
</dbReference>
<dbReference type="Pfam" id="PF00665">
    <property type="entry name" value="rve"/>
    <property type="match status" value="1"/>
</dbReference>
<dbReference type="InterPro" id="IPR001584">
    <property type="entry name" value="Integrase_cat-core"/>
</dbReference>
<feature type="region of interest" description="Disordered" evidence="1">
    <location>
        <begin position="383"/>
        <end position="409"/>
    </location>
</feature>
<dbReference type="GO" id="GO:0015074">
    <property type="term" value="P:DNA integration"/>
    <property type="evidence" value="ECO:0007669"/>
    <property type="project" value="InterPro"/>
</dbReference>
<dbReference type="AlphaFoldDB" id="A0A0U3QGH8"/>
<dbReference type="Gene3D" id="3.30.420.10">
    <property type="entry name" value="Ribonuclease H-like superfamily/Ribonuclease H"/>
    <property type="match status" value="1"/>
</dbReference>
<evidence type="ECO:0000259" key="2">
    <source>
        <dbReference type="PROSITE" id="PS50994"/>
    </source>
</evidence>
<feature type="compositionally biased region" description="Polar residues" evidence="1">
    <location>
        <begin position="399"/>
        <end position="409"/>
    </location>
</feature>
<dbReference type="SUPFAM" id="SSF53098">
    <property type="entry name" value="Ribonuclease H-like"/>
    <property type="match status" value="1"/>
</dbReference>
<dbReference type="InterPro" id="IPR036397">
    <property type="entry name" value="RNaseH_sf"/>
</dbReference>
<sequence length="409" mass="46198">MELTMSERRAVTKVLATEYRRASKARKGEILDQICAVTGWHRSHARKALGLVLRIRVVRPRPPRPLVYDSSVIDALRFCWAVQGTPCGRLLAAALPDLVPRLRRFEELQIEDGTAALLLRIAPATIDRRLKADRAKLDPRGRSHTKPGTLLKDSIPMRTWAEWDDARPGFVEIDLVGHEGGNSQGEFCFTLDITDIATGWTETVSVRNKAQKWVFAAIKEATAKFPFPVLGIDSDNGSEFINWGLFRWCEQEKLTFTRSRSGNKNDGAHVEQKNWHIVRQTVGYHRYDTPGELDLLNRIWELQRLLTNHFGPQQKLVFKERNGAKTTKKYDLPATPYQRVLADKGTVRKTDKTRLGRENQPLNPAAIQRQIQALTAELLTLTTSKQAAKPKPATRALPNDSTKTATRAS</sequence>
<dbReference type="GO" id="GO:0003676">
    <property type="term" value="F:nucleic acid binding"/>
    <property type="evidence" value="ECO:0007669"/>
    <property type="project" value="InterPro"/>
</dbReference>
<feature type="domain" description="Integrase catalytic" evidence="2">
    <location>
        <begin position="164"/>
        <end position="344"/>
    </location>
</feature>
<name>A0A0U3QGH8_9MICC</name>